<keyword evidence="2" id="KW-1185">Reference proteome</keyword>
<dbReference type="InParanoid" id="A0A2H3CNK6"/>
<name>A0A2H3CNK6_ARMGA</name>
<organism evidence="1 2">
    <name type="scientific">Armillaria gallica</name>
    <name type="common">Bulbous honey fungus</name>
    <name type="synonym">Armillaria bulbosa</name>
    <dbReference type="NCBI Taxonomy" id="47427"/>
    <lineage>
        <taxon>Eukaryota</taxon>
        <taxon>Fungi</taxon>
        <taxon>Dikarya</taxon>
        <taxon>Basidiomycota</taxon>
        <taxon>Agaricomycotina</taxon>
        <taxon>Agaricomycetes</taxon>
        <taxon>Agaricomycetidae</taxon>
        <taxon>Agaricales</taxon>
        <taxon>Marasmiineae</taxon>
        <taxon>Physalacriaceae</taxon>
        <taxon>Armillaria</taxon>
    </lineage>
</organism>
<protein>
    <submittedName>
        <fullName evidence="1">Uncharacterized protein</fullName>
    </submittedName>
</protein>
<dbReference type="Proteomes" id="UP000217790">
    <property type="component" value="Unassembled WGS sequence"/>
</dbReference>
<accession>A0A2H3CNK6</accession>
<proteinExistence type="predicted"/>
<dbReference type="EMBL" id="KZ293697">
    <property type="protein sequence ID" value="PBK84605.1"/>
    <property type="molecule type" value="Genomic_DNA"/>
</dbReference>
<evidence type="ECO:0000313" key="1">
    <source>
        <dbReference type="EMBL" id="PBK84605.1"/>
    </source>
</evidence>
<evidence type="ECO:0000313" key="2">
    <source>
        <dbReference type="Proteomes" id="UP000217790"/>
    </source>
</evidence>
<sequence>MAVLSYRLVPRQSRCRYSSHDDNTGKSRENSSFWALVGIGGACETILSRQMPHSDVLSSVSFWTFSILNAVADVSPLKDKTSGRNEGNCLRREGVFSADLLISNTFAEDLYCPTPRYGLRVHSVRVTPLALSIISKISLAHRQLVDMSYKKPVFRITNYRLASTYLTNIGLDCKKNRLPKTPADEILRISTSTTLSLDHQRIIMHPNTEIIHCPRLRRAREEERPLNLKNDNALPNASLRWLTQLR</sequence>
<gene>
    <name evidence="1" type="ORF">ARMGADRAFT_1067354</name>
</gene>
<dbReference type="AlphaFoldDB" id="A0A2H3CNK6"/>
<reference evidence="2" key="1">
    <citation type="journal article" date="2017" name="Nat. Ecol. Evol.">
        <title>Genome expansion and lineage-specific genetic innovations in the forest pathogenic fungi Armillaria.</title>
        <authorList>
            <person name="Sipos G."/>
            <person name="Prasanna A.N."/>
            <person name="Walter M.C."/>
            <person name="O'Connor E."/>
            <person name="Balint B."/>
            <person name="Krizsan K."/>
            <person name="Kiss B."/>
            <person name="Hess J."/>
            <person name="Varga T."/>
            <person name="Slot J."/>
            <person name="Riley R."/>
            <person name="Boka B."/>
            <person name="Rigling D."/>
            <person name="Barry K."/>
            <person name="Lee J."/>
            <person name="Mihaltcheva S."/>
            <person name="LaButti K."/>
            <person name="Lipzen A."/>
            <person name="Waldron R."/>
            <person name="Moloney N.M."/>
            <person name="Sperisen C."/>
            <person name="Kredics L."/>
            <person name="Vagvoelgyi C."/>
            <person name="Patrignani A."/>
            <person name="Fitzpatrick D."/>
            <person name="Nagy I."/>
            <person name="Doyle S."/>
            <person name="Anderson J.B."/>
            <person name="Grigoriev I.V."/>
            <person name="Gueldener U."/>
            <person name="Muensterkoetter M."/>
            <person name="Nagy L.G."/>
        </authorList>
    </citation>
    <scope>NUCLEOTIDE SEQUENCE [LARGE SCALE GENOMIC DNA]</scope>
    <source>
        <strain evidence="2">Ar21-2</strain>
    </source>
</reference>